<dbReference type="Proteomes" id="UP000046680">
    <property type="component" value="Unassembled WGS sequence"/>
</dbReference>
<proteinExistence type="predicted"/>
<organism evidence="1 2">
    <name type="scientific">Mycobacterium tuberculosis</name>
    <dbReference type="NCBI Taxonomy" id="1773"/>
    <lineage>
        <taxon>Bacteria</taxon>
        <taxon>Bacillati</taxon>
        <taxon>Actinomycetota</taxon>
        <taxon>Actinomycetes</taxon>
        <taxon>Mycobacteriales</taxon>
        <taxon>Mycobacteriaceae</taxon>
        <taxon>Mycobacterium</taxon>
        <taxon>Mycobacterium tuberculosis complex</taxon>
    </lineage>
</organism>
<dbReference type="EMBL" id="CGCX01001955">
    <property type="protein sequence ID" value="CFS04103.1"/>
    <property type="molecule type" value="Genomic_DNA"/>
</dbReference>
<accession>A0A654U5U6</accession>
<dbReference type="AlphaFoldDB" id="A0A654U5U6"/>
<sequence length="31" mass="3335">MFPVCSISLATTASGRNCRFLTSSSLMRLLA</sequence>
<evidence type="ECO:0000313" key="1">
    <source>
        <dbReference type="EMBL" id="CFS04103.1"/>
    </source>
</evidence>
<protein>
    <submittedName>
        <fullName evidence="1">Uncharacterized protein</fullName>
    </submittedName>
</protein>
<reference evidence="1 2" key="1">
    <citation type="submission" date="2015-03" db="EMBL/GenBank/DDBJ databases">
        <authorList>
            <consortium name="Pathogen Informatics"/>
        </authorList>
    </citation>
    <scope>NUCLEOTIDE SEQUENCE [LARGE SCALE GENOMIC DNA]</scope>
    <source>
        <strain evidence="1 2">C09601061</strain>
    </source>
</reference>
<name>A0A654U5U6_MYCTX</name>
<gene>
    <name evidence="1" type="ORF">ERS007657_03722</name>
</gene>
<evidence type="ECO:0000313" key="2">
    <source>
        <dbReference type="Proteomes" id="UP000046680"/>
    </source>
</evidence>